<dbReference type="Pfam" id="PF05686">
    <property type="entry name" value="Glyco_transf_90"/>
    <property type="match status" value="1"/>
</dbReference>
<comment type="caution">
    <text evidence="5">The sequence shown here is derived from an EMBL/GenBank/DDBJ whole genome shotgun (WGS) entry which is preliminary data.</text>
</comment>
<name>A0AB34J6S6_PRYPA</name>
<dbReference type="AlphaFoldDB" id="A0AB34J6S6"/>
<evidence type="ECO:0000313" key="5">
    <source>
        <dbReference type="EMBL" id="KAL1515074.1"/>
    </source>
</evidence>
<gene>
    <name evidence="5" type="ORF">AB1Y20_004138</name>
</gene>
<reference evidence="5 6" key="1">
    <citation type="journal article" date="2024" name="Science">
        <title>Giant polyketide synthase enzymes in the biosynthesis of giant marine polyether toxins.</title>
        <authorList>
            <person name="Fallon T.R."/>
            <person name="Shende V.V."/>
            <person name="Wierzbicki I.H."/>
            <person name="Pendleton A.L."/>
            <person name="Watervoot N.F."/>
            <person name="Auber R.P."/>
            <person name="Gonzalez D.J."/>
            <person name="Wisecaver J.H."/>
            <person name="Moore B.S."/>
        </authorList>
    </citation>
    <scope>NUCLEOTIDE SEQUENCE [LARGE SCALE GENOMIC DNA]</scope>
    <source>
        <strain evidence="5 6">12B1</strain>
    </source>
</reference>
<dbReference type="SMART" id="SM00672">
    <property type="entry name" value="CAP10"/>
    <property type="match status" value="1"/>
</dbReference>
<dbReference type="PANTHER" id="PTHR12203">
    <property type="entry name" value="KDEL LYS-ASP-GLU-LEU CONTAINING - RELATED"/>
    <property type="match status" value="1"/>
</dbReference>
<organism evidence="5 6">
    <name type="scientific">Prymnesium parvum</name>
    <name type="common">Toxic golden alga</name>
    <dbReference type="NCBI Taxonomy" id="97485"/>
    <lineage>
        <taxon>Eukaryota</taxon>
        <taxon>Haptista</taxon>
        <taxon>Haptophyta</taxon>
        <taxon>Prymnesiophyceae</taxon>
        <taxon>Prymnesiales</taxon>
        <taxon>Prymnesiaceae</taxon>
        <taxon>Prymnesium</taxon>
    </lineage>
</organism>
<dbReference type="InterPro" id="IPR051091">
    <property type="entry name" value="O-Glucosyltr/Glycosyltrsf_90"/>
</dbReference>
<dbReference type="Proteomes" id="UP001515480">
    <property type="component" value="Unassembled WGS sequence"/>
</dbReference>
<evidence type="ECO:0000256" key="1">
    <source>
        <dbReference type="ARBA" id="ARBA00010118"/>
    </source>
</evidence>
<comment type="similarity">
    <text evidence="1">Belongs to the glycosyltransferase 90 family.</text>
</comment>
<dbReference type="InterPro" id="IPR006598">
    <property type="entry name" value="CAP10"/>
</dbReference>
<protein>
    <recommendedName>
        <fullName evidence="4">Glycosyl transferase CAP10 domain-containing protein</fullName>
    </recommendedName>
</protein>
<sequence>MWEDVIASYLASLRRVGPSETDAAEQWAANASMFAATASWRLKLVSGVPWLRLIRVHSHWAERANVLRLVLLSLAASPPHADFELVYVHNDLDPTPAARPHALPRPPLFTNARRHPGGAGLPLPDFTWLGWRSTPPWCQLLPLLSAEARRHPWHTRDPRAFFSGGLDNGAVRRAVRRLYLSSGEARAALALRDAEAGHSFRWPQYDRANRSGGLPPKQPPLPPSAVCRHQFALSLPGFGYASRLRALLACGALVLHVPSPHEEFFAPALRDGEHLVVLRGRDPVGRRLLPTLRRLAAEPRRAAAIAAAGQRFAQRWLAHGSVVDYTAGLLRAYAARFDGEVRVTPDDVRLRAAAAGQEDEQLRRVMGMCHCVTSRRRRNASAEERQRRRESEACMAQGKGQRCRPWPPRGGGRCFAPKCCQGWDCGVHPLECPTTNATSSTSYNDGERTT</sequence>
<proteinExistence type="inferred from homology"/>
<dbReference type="GO" id="GO:0016740">
    <property type="term" value="F:transferase activity"/>
    <property type="evidence" value="ECO:0007669"/>
    <property type="project" value="UniProtKB-KW"/>
</dbReference>
<feature type="region of interest" description="Disordered" evidence="3">
    <location>
        <begin position="380"/>
        <end position="402"/>
    </location>
</feature>
<feature type="domain" description="Glycosyl transferase CAP10" evidence="4">
    <location>
        <begin position="79"/>
        <end position="338"/>
    </location>
</feature>
<evidence type="ECO:0000259" key="4">
    <source>
        <dbReference type="SMART" id="SM00672"/>
    </source>
</evidence>
<feature type="compositionally biased region" description="Basic and acidic residues" evidence="3">
    <location>
        <begin position="380"/>
        <end position="392"/>
    </location>
</feature>
<keyword evidence="2" id="KW-0808">Transferase</keyword>
<accession>A0AB34J6S6</accession>
<dbReference type="EMBL" id="JBGBPQ010000012">
    <property type="protein sequence ID" value="KAL1515074.1"/>
    <property type="molecule type" value="Genomic_DNA"/>
</dbReference>
<evidence type="ECO:0000256" key="2">
    <source>
        <dbReference type="ARBA" id="ARBA00022679"/>
    </source>
</evidence>
<keyword evidence="6" id="KW-1185">Reference proteome</keyword>
<evidence type="ECO:0000313" key="6">
    <source>
        <dbReference type="Proteomes" id="UP001515480"/>
    </source>
</evidence>
<dbReference type="PANTHER" id="PTHR12203:SF35">
    <property type="entry name" value="PROTEIN O-GLUCOSYLTRANSFERASE 1"/>
    <property type="match status" value="1"/>
</dbReference>
<evidence type="ECO:0000256" key="3">
    <source>
        <dbReference type="SAM" id="MobiDB-lite"/>
    </source>
</evidence>